<keyword evidence="3" id="KW-1185">Reference proteome</keyword>
<evidence type="ECO:0000313" key="3">
    <source>
        <dbReference type="Proteomes" id="UP001152759"/>
    </source>
</evidence>
<gene>
    <name evidence="2" type="ORF">BEMITA_LOCUS8524</name>
</gene>
<sequence>MLCLLYEDIPNGDELKRELIPLDIKFEESENKAVMTEQVGVLEKIQNGLSKSNGKFSSNSKSNSSSKNKRWNKQIITCVEKKRPIPRTRKRSKQY</sequence>
<protein>
    <submittedName>
        <fullName evidence="2">Uncharacterized protein</fullName>
    </submittedName>
</protein>
<organism evidence="2 3">
    <name type="scientific">Bemisia tabaci</name>
    <name type="common">Sweetpotato whitefly</name>
    <name type="synonym">Aleurodes tabaci</name>
    <dbReference type="NCBI Taxonomy" id="7038"/>
    <lineage>
        <taxon>Eukaryota</taxon>
        <taxon>Metazoa</taxon>
        <taxon>Ecdysozoa</taxon>
        <taxon>Arthropoda</taxon>
        <taxon>Hexapoda</taxon>
        <taxon>Insecta</taxon>
        <taxon>Pterygota</taxon>
        <taxon>Neoptera</taxon>
        <taxon>Paraneoptera</taxon>
        <taxon>Hemiptera</taxon>
        <taxon>Sternorrhyncha</taxon>
        <taxon>Aleyrodoidea</taxon>
        <taxon>Aleyrodidae</taxon>
        <taxon>Aleyrodinae</taxon>
        <taxon>Bemisia</taxon>
    </lineage>
</organism>
<feature type="region of interest" description="Disordered" evidence="1">
    <location>
        <begin position="49"/>
        <end position="75"/>
    </location>
</feature>
<accession>A0A9P0A9U0</accession>
<evidence type="ECO:0000313" key="2">
    <source>
        <dbReference type="EMBL" id="CAH0389725.1"/>
    </source>
</evidence>
<proteinExistence type="predicted"/>
<evidence type="ECO:0000256" key="1">
    <source>
        <dbReference type="SAM" id="MobiDB-lite"/>
    </source>
</evidence>
<name>A0A9P0A9U0_BEMTA</name>
<feature type="compositionally biased region" description="Low complexity" evidence="1">
    <location>
        <begin position="50"/>
        <end position="66"/>
    </location>
</feature>
<dbReference type="Proteomes" id="UP001152759">
    <property type="component" value="Chromosome 5"/>
</dbReference>
<dbReference type="AlphaFoldDB" id="A0A9P0A9U0"/>
<dbReference type="EMBL" id="OU963866">
    <property type="protein sequence ID" value="CAH0389725.1"/>
    <property type="molecule type" value="Genomic_DNA"/>
</dbReference>
<reference evidence="2" key="1">
    <citation type="submission" date="2021-12" db="EMBL/GenBank/DDBJ databases">
        <authorList>
            <person name="King R."/>
        </authorList>
    </citation>
    <scope>NUCLEOTIDE SEQUENCE</scope>
</reference>